<dbReference type="InterPro" id="IPR052155">
    <property type="entry name" value="Biofilm_reg_signaling"/>
</dbReference>
<name>A0ABP3VZR9_9BURK</name>
<evidence type="ECO:0000313" key="4">
    <source>
        <dbReference type="EMBL" id="GAA0771331.1"/>
    </source>
</evidence>
<evidence type="ECO:0008006" key="6">
    <source>
        <dbReference type="Google" id="ProtNLM"/>
    </source>
</evidence>
<dbReference type="InterPro" id="IPR013656">
    <property type="entry name" value="PAS_4"/>
</dbReference>
<comment type="caution">
    <text evidence="4">The sequence shown here is derived from an EMBL/GenBank/DDBJ whole genome shotgun (WGS) entry which is preliminary data.</text>
</comment>
<feature type="domain" description="GGDEF" evidence="3">
    <location>
        <begin position="300"/>
        <end position="431"/>
    </location>
</feature>
<gene>
    <name evidence="4" type="ORF">GCM10009107_63830</name>
</gene>
<dbReference type="PANTHER" id="PTHR44757">
    <property type="entry name" value="DIGUANYLATE CYCLASE DGCP"/>
    <property type="match status" value="1"/>
</dbReference>
<dbReference type="CDD" id="cd00130">
    <property type="entry name" value="PAS"/>
    <property type="match status" value="1"/>
</dbReference>
<dbReference type="InterPro" id="IPR000014">
    <property type="entry name" value="PAS"/>
</dbReference>
<dbReference type="RefSeq" id="WP_231012687.1">
    <property type="nucleotide sequence ID" value="NZ_BAAAEW010000052.1"/>
</dbReference>
<organism evidence="4 5">
    <name type="scientific">Ideonella azotifigens</name>
    <dbReference type="NCBI Taxonomy" id="513160"/>
    <lineage>
        <taxon>Bacteria</taxon>
        <taxon>Pseudomonadati</taxon>
        <taxon>Pseudomonadota</taxon>
        <taxon>Betaproteobacteria</taxon>
        <taxon>Burkholderiales</taxon>
        <taxon>Sphaerotilaceae</taxon>
        <taxon>Ideonella</taxon>
    </lineage>
</organism>
<dbReference type="SMART" id="SM00091">
    <property type="entry name" value="PAS"/>
    <property type="match status" value="1"/>
</dbReference>
<dbReference type="InterPro" id="IPR029787">
    <property type="entry name" value="Nucleotide_cyclase"/>
</dbReference>
<keyword evidence="5" id="KW-1185">Reference proteome</keyword>
<dbReference type="InterPro" id="IPR035965">
    <property type="entry name" value="PAS-like_dom_sf"/>
</dbReference>
<dbReference type="InterPro" id="IPR000700">
    <property type="entry name" value="PAS-assoc_C"/>
</dbReference>
<dbReference type="InterPro" id="IPR000160">
    <property type="entry name" value="GGDEF_dom"/>
</dbReference>
<dbReference type="Gene3D" id="3.30.450.20">
    <property type="entry name" value="PAS domain"/>
    <property type="match status" value="1"/>
</dbReference>
<reference evidence="5" key="1">
    <citation type="journal article" date="2019" name="Int. J. Syst. Evol. Microbiol.">
        <title>The Global Catalogue of Microorganisms (GCM) 10K type strain sequencing project: providing services to taxonomists for standard genome sequencing and annotation.</title>
        <authorList>
            <consortium name="The Broad Institute Genomics Platform"/>
            <consortium name="The Broad Institute Genome Sequencing Center for Infectious Disease"/>
            <person name="Wu L."/>
            <person name="Ma J."/>
        </authorList>
    </citation>
    <scope>NUCLEOTIDE SEQUENCE [LARGE SCALE GENOMIC DNA]</scope>
    <source>
        <strain evidence="5">JCM 15503</strain>
    </source>
</reference>
<evidence type="ECO:0000259" key="3">
    <source>
        <dbReference type="PROSITE" id="PS50887"/>
    </source>
</evidence>
<dbReference type="Pfam" id="PF08448">
    <property type="entry name" value="PAS_4"/>
    <property type="match status" value="1"/>
</dbReference>
<dbReference type="Pfam" id="PF00990">
    <property type="entry name" value="GGDEF"/>
    <property type="match status" value="1"/>
</dbReference>
<evidence type="ECO:0000259" key="2">
    <source>
        <dbReference type="PROSITE" id="PS50113"/>
    </source>
</evidence>
<evidence type="ECO:0000313" key="5">
    <source>
        <dbReference type="Proteomes" id="UP001500279"/>
    </source>
</evidence>
<dbReference type="PROSITE" id="PS50887">
    <property type="entry name" value="GGDEF"/>
    <property type="match status" value="1"/>
</dbReference>
<sequence length="442" mass="49263">MTPCLFLLSDHACPALLHPQLVWHLRWRDLLANPELLSELVQRWHAQPPGEAFWVLDLPDNQPAPLLDALRAPGLDLSPWLLWLPNDGQPDREAQMARAWAAGAWDVLDEAEPQAITRTLHRLLIQARAQSGPAARLRHLRSELQALRASLDNLPAPIFIKNAAGLYTECNQAFLDYLGLTREQVIGRTVYEVAPPAQAATYAEADRQLLAVGTRQIYEAQVRWADGNLREVMFHKAVYRDEFGRPAGQAGAMFDITERRQLEHRLRHLAGTDVLTGLHNRRSFIEQAGQRLRDACQRGQPMALLLLDVDHFKQVNDEHGHAAGDAMLCHLTQLVRATLRADDIFARVGGDEFAVVLDGPEHAASLAQRLPLLFDEHPLKLGERQLPCRISLGAALIRPELHTVDSALNQADLALYEAKRQGRNRAVLIDTHAADDAGPPLG</sequence>
<dbReference type="PROSITE" id="PS50112">
    <property type="entry name" value="PAS"/>
    <property type="match status" value="1"/>
</dbReference>
<dbReference type="PROSITE" id="PS50113">
    <property type="entry name" value="PAC"/>
    <property type="match status" value="1"/>
</dbReference>
<dbReference type="SUPFAM" id="SSF55785">
    <property type="entry name" value="PYP-like sensor domain (PAS domain)"/>
    <property type="match status" value="1"/>
</dbReference>
<dbReference type="InterPro" id="IPR043128">
    <property type="entry name" value="Rev_trsase/Diguanyl_cyclase"/>
</dbReference>
<proteinExistence type="predicted"/>
<dbReference type="PANTHER" id="PTHR44757:SF2">
    <property type="entry name" value="BIOFILM ARCHITECTURE MAINTENANCE PROTEIN MBAA"/>
    <property type="match status" value="1"/>
</dbReference>
<dbReference type="SMART" id="SM00267">
    <property type="entry name" value="GGDEF"/>
    <property type="match status" value="1"/>
</dbReference>
<dbReference type="NCBIfam" id="TIGR00229">
    <property type="entry name" value="sensory_box"/>
    <property type="match status" value="1"/>
</dbReference>
<feature type="domain" description="PAC" evidence="2">
    <location>
        <begin position="216"/>
        <end position="268"/>
    </location>
</feature>
<feature type="domain" description="PAS" evidence="1">
    <location>
        <begin position="143"/>
        <end position="213"/>
    </location>
</feature>
<dbReference type="EMBL" id="BAAAEW010000052">
    <property type="protein sequence ID" value="GAA0771331.1"/>
    <property type="molecule type" value="Genomic_DNA"/>
</dbReference>
<dbReference type="Gene3D" id="3.30.70.270">
    <property type="match status" value="1"/>
</dbReference>
<protein>
    <recommendedName>
        <fullName evidence="6">Diguanylate cyclase</fullName>
    </recommendedName>
</protein>
<dbReference type="SUPFAM" id="SSF55073">
    <property type="entry name" value="Nucleotide cyclase"/>
    <property type="match status" value="1"/>
</dbReference>
<accession>A0ABP3VZR9</accession>
<dbReference type="Proteomes" id="UP001500279">
    <property type="component" value="Unassembled WGS sequence"/>
</dbReference>
<dbReference type="CDD" id="cd01949">
    <property type="entry name" value="GGDEF"/>
    <property type="match status" value="1"/>
</dbReference>
<evidence type="ECO:0000259" key="1">
    <source>
        <dbReference type="PROSITE" id="PS50112"/>
    </source>
</evidence>
<dbReference type="NCBIfam" id="TIGR00254">
    <property type="entry name" value="GGDEF"/>
    <property type="match status" value="1"/>
</dbReference>